<evidence type="ECO:0000256" key="4">
    <source>
        <dbReference type="ARBA" id="ARBA00022989"/>
    </source>
</evidence>
<evidence type="ECO:0000259" key="7">
    <source>
        <dbReference type="Pfam" id="PF00482"/>
    </source>
</evidence>
<evidence type="ECO:0000256" key="6">
    <source>
        <dbReference type="SAM" id="Phobius"/>
    </source>
</evidence>
<dbReference type="GO" id="GO:0005886">
    <property type="term" value="C:plasma membrane"/>
    <property type="evidence" value="ECO:0007669"/>
    <property type="project" value="UniProtKB-SubCell"/>
</dbReference>
<reference evidence="8 9" key="1">
    <citation type="submission" date="2020-08" db="EMBL/GenBank/DDBJ databases">
        <title>Genomic Encyclopedia of Type Strains, Phase III (KMG-III): the genomes of soil and plant-associated and newly described type strains.</title>
        <authorList>
            <person name="Whitman W."/>
        </authorList>
    </citation>
    <scope>NUCLEOTIDE SEQUENCE [LARGE SCALE GENOMIC DNA]</scope>
    <source>
        <strain evidence="8 9">CECT 5862</strain>
    </source>
</reference>
<sequence>MWETGIALALTVLWSGAVIKAKSVQIGKAAGRKGKGELAKQLMTLPSRYVLEKYGLFDRIQSQLSGLHGQLTSLHGVKWTVEDSKLYVAAAVGYGYAAACGGAWLSVAGQESAFMLIGFVLAVVLPLAKWRDAASKAATRKQDMLLALPELLSKLMLLLGAGETVQGALMRCAVRPPEDRANPLQEELAKTCDAIRNGESFSVAIEGFSRRCAVQEVSLFTTTLLLNYRRGGDKLVLSLKELSYSLWEKRKSVARSRGEEASSKLVFPLVGIFVLLMILVASPAVLLMGL</sequence>
<protein>
    <submittedName>
        <fullName evidence="8">Tight adherence protein C</fullName>
    </submittedName>
</protein>
<dbReference type="Pfam" id="PF00482">
    <property type="entry name" value="T2SSF"/>
    <property type="match status" value="1"/>
</dbReference>
<comment type="caution">
    <text evidence="8">The sequence shown here is derived from an EMBL/GenBank/DDBJ whole genome shotgun (WGS) entry which is preliminary data.</text>
</comment>
<dbReference type="EMBL" id="JACHXK010000015">
    <property type="protein sequence ID" value="MBB3112923.1"/>
    <property type="molecule type" value="Genomic_DNA"/>
</dbReference>
<evidence type="ECO:0000313" key="8">
    <source>
        <dbReference type="EMBL" id="MBB3112923.1"/>
    </source>
</evidence>
<evidence type="ECO:0000313" key="9">
    <source>
        <dbReference type="Proteomes" id="UP000570361"/>
    </source>
</evidence>
<name>A0A7W5B1X6_9BACL</name>
<evidence type="ECO:0000256" key="3">
    <source>
        <dbReference type="ARBA" id="ARBA00022692"/>
    </source>
</evidence>
<keyword evidence="9" id="KW-1185">Reference proteome</keyword>
<feature type="transmembrane region" description="Helical" evidence="6">
    <location>
        <begin position="265"/>
        <end position="288"/>
    </location>
</feature>
<evidence type="ECO:0000256" key="5">
    <source>
        <dbReference type="ARBA" id="ARBA00023136"/>
    </source>
</evidence>
<gene>
    <name evidence="8" type="ORF">FHS18_005025</name>
</gene>
<dbReference type="InterPro" id="IPR018076">
    <property type="entry name" value="T2SS_GspF_dom"/>
</dbReference>
<feature type="domain" description="Type II secretion system protein GspF" evidence="7">
    <location>
        <begin position="152"/>
        <end position="283"/>
    </location>
</feature>
<evidence type="ECO:0000256" key="2">
    <source>
        <dbReference type="ARBA" id="ARBA00022475"/>
    </source>
</evidence>
<proteinExistence type="predicted"/>
<dbReference type="PANTHER" id="PTHR35007:SF4">
    <property type="entry name" value="CONSERVED TRANSMEMBRANE PROTEIN-RELATED"/>
    <property type="match status" value="1"/>
</dbReference>
<dbReference type="RefSeq" id="WP_183603027.1">
    <property type="nucleotide sequence ID" value="NZ_JACHXK010000015.1"/>
</dbReference>
<keyword evidence="4 6" id="KW-1133">Transmembrane helix</keyword>
<keyword evidence="5 6" id="KW-0472">Membrane</keyword>
<dbReference type="Proteomes" id="UP000570361">
    <property type="component" value="Unassembled WGS sequence"/>
</dbReference>
<organism evidence="8 9">
    <name type="scientific">Paenibacillus phyllosphaerae</name>
    <dbReference type="NCBI Taxonomy" id="274593"/>
    <lineage>
        <taxon>Bacteria</taxon>
        <taxon>Bacillati</taxon>
        <taxon>Bacillota</taxon>
        <taxon>Bacilli</taxon>
        <taxon>Bacillales</taxon>
        <taxon>Paenibacillaceae</taxon>
        <taxon>Paenibacillus</taxon>
    </lineage>
</organism>
<dbReference type="AlphaFoldDB" id="A0A7W5B1X6"/>
<accession>A0A7W5B1X6</accession>
<keyword evidence="2" id="KW-1003">Cell membrane</keyword>
<comment type="subcellular location">
    <subcellularLocation>
        <location evidence="1">Cell membrane</location>
        <topology evidence="1">Multi-pass membrane protein</topology>
    </subcellularLocation>
</comment>
<feature type="transmembrane region" description="Helical" evidence="6">
    <location>
        <begin position="86"/>
        <end position="107"/>
    </location>
</feature>
<evidence type="ECO:0000256" key="1">
    <source>
        <dbReference type="ARBA" id="ARBA00004651"/>
    </source>
</evidence>
<feature type="transmembrane region" description="Helical" evidence="6">
    <location>
        <begin position="113"/>
        <end position="130"/>
    </location>
</feature>
<keyword evidence="3 6" id="KW-0812">Transmembrane</keyword>
<dbReference type="PANTHER" id="PTHR35007">
    <property type="entry name" value="INTEGRAL MEMBRANE PROTEIN-RELATED"/>
    <property type="match status" value="1"/>
</dbReference>